<sequence length="222" mass="24607">MASTASRRSGVLGWRWPPGEERAEHTSTVESFTDRARPGPGDLRYLGLSIRVCRIVLFVILLLIVILFVTLFGVQTSALLKQAIATNKVIDMNCSTNQAPATYVPRLHRDSIFSIYCSRDISTHDLFDIITPDFEACMDSCSNQRYIATGTTEIQQANQSSLSRPCEAVTFVPQLLNTTLALEWEWGGNCFLKYGPLSTADLKPNPRRGGDEFLCNAAIILS</sequence>
<comment type="caution">
    <text evidence="3">The sequence shown here is derived from an EMBL/GenBank/DDBJ whole genome shotgun (WGS) entry which is preliminary data.</text>
</comment>
<proteinExistence type="predicted"/>
<reference evidence="3" key="2">
    <citation type="submission" date="2023-05" db="EMBL/GenBank/DDBJ databases">
        <authorList>
            <consortium name="Lawrence Berkeley National Laboratory"/>
            <person name="Steindorff A."/>
            <person name="Hensen N."/>
            <person name="Bonometti L."/>
            <person name="Westerberg I."/>
            <person name="Brannstrom I.O."/>
            <person name="Guillou S."/>
            <person name="Cros-Aarteil S."/>
            <person name="Calhoun S."/>
            <person name="Haridas S."/>
            <person name="Kuo A."/>
            <person name="Mondo S."/>
            <person name="Pangilinan J."/>
            <person name="Riley R."/>
            <person name="Labutti K."/>
            <person name="Andreopoulos B."/>
            <person name="Lipzen A."/>
            <person name="Chen C."/>
            <person name="Yanf M."/>
            <person name="Daum C."/>
            <person name="Ng V."/>
            <person name="Clum A."/>
            <person name="Ohm R."/>
            <person name="Martin F."/>
            <person name="Silar P."/>
            <person name="Natvig D."/>
            <person name="Lalanne C."/>
            <person name="Gautier V."/>
            <person name="Ament-Velasquez S.L."/>
            <person name="Kruys A."/>
            <person name="Hutchinson M.I."/>
            <person name="Powell A.J."/>
            <person name="Barry K."/>
            <person name="Miller A.N."/>
            <person name="Grigoriev I.V."/>
            <person name="Debuchy R."/>
            <person name="Gladieux P."/>
            <person name="Thoren M.H."/>
            <person name="Johannesson H."/>
        </authorList>
    </citation>
    <scope>NUCLEOTIDE SEQUENCE</scope>
    <source>
        <strain evidence="3">PSN293</strain>
    </source>
</reference>
<feature type="transmembrane region" description="Helical" evidence="2">
    <location>
        <begin position="52"/>
        <end position="74"/>
    </location>
</feature>
<keyword evidence="2" id="KW-1133">Transmembrane helix</keyword>
<evidence type="ECO:0000256" key="2">
    <source>
        <dbReference type="SAM" id="Phobius"/>
    </source>
</evidence>
<reference evidence="3" key="1">
    <citation type="journal article" date="2023" name="Mol. Phylogenet. Evol.">
        <title>Genome-scale phylogeny and comparative genomics of the fungal order Sordariales.</title>
        <authorList>
            <person name="Hensen N."/>
            <person name="Bonometti L."/>
            <person name="Westerberg I."/>
            <person name="Brannstrom I.O."/>
            <person name="Guillou S."/>
            <person name="Cros-Aarteil S."/>
            <person name="Calhoun S."/>
            <person name="Haridas S."/>
            <person name="Kuo A."/>
            <person name="Mondo S."/>
            <person name="Pangilinan J."/>
            <person name="Riley R."/>
            <person name="LaButti K."/>
            <person name="Andreopoulos B."/>
            <person name="Lipzen A."/>
            <person name="Chen C."/>
            <person name="Yan M."/>
            <person name="Daum C."/>
            <person name="Ng V."/>
            <person name="Clum A."/>
            <person name="Steindorff A."/>
            <person name="Ohm R.A."/>
            <person name="Martin F."/>
            <person name="Silar P."/>
            <person name="Natvig D.O."/>
            <person name="Lalanne C."/>
            <person name="Gautier V."/>
            <person name="Ament-Velasquez S.L."/>
            <person name="Kruys A."/>
            <person name="Hutchinson M.I."/>
            <person name="Powell A.J."/>
            <person name="Barry K."/>
            <person name="Miller A.N."/>
            <person name="Grigoriev I.V."/>
            <person name="Debuchy R."/>
            <person name="Gladieux P."/>
            <person name="Hiltunen Thoren M."/>
            <person name="Johannesson H."/>
        </authorList>
    </citation>
    <scope>NUCLEOTIDE SEQUENCE</scope>
    <source>
        <strain evidence="3">PSN293</strain>
    </source>
</reference>
<feature type="region of interest" description="Disordered" evidence="1">
    <location>
        <begin position="1"/>
        <end position="33"/>
    </location>
</feature>
<keyword evidence="2" id="KW-0812">Transmembrane</keyword>
<evidence type="ECO:0000313" key="4">
    <source>
        <dbReference type="Proteomes" id="UP001301769"/>
    </source>
</evidence>
<dbReference type="EMBL" id="MU858107">
    <property type="protein sequence ID" value="KAK4213539.1"/>
    <property type="molecule type" value="Genomic_DNA"/>
</dbReference>
<protein>
    <submittedName>
        <fullName evidence="3">Uncharacterized protein</fullName>
    </submittedName>
</protein>
<dbReference type="Proteomes" id="UP001301769">
    <property type="component" value="Unassembled WGS sequence"/>
</dbReference>
<dbReference type="AlphaFoldDB" id="A0AAN6Y6U7"/>
<organism evidence="3 4">
    <name type="scientific">Rhypophila decipiens</name>
    <dbReference type="NCBI Taxonomy" id="261697"/>
    <lineage>
        <taxon>Eukaryota</taxon>
        <taxon>Fungi</taxon>
        <taxon>Dikarya</taxon>
        <taxon>Ascomycota</taxon>
        <taxon>Pezizomycotina</taxon>
        <taxon>Sordariomycetes</taxon>
        <taxon>Sordariomycetidae</taxon>
        <taxon>Sordariales</taxon>
        <taxon>Naviculisporaceae</taxon>
        <taxon>Rhypophila</taxon>
    </lineage>
</organism>
<evidence type="ECO:0000313" key="3">
    <source>
        <dbReference type="EMBL" id="KAK4213539.1"/>
    </source>
</evidence>
<keyword evidence="4" id="KW-1185">Reference proteome</keyword>
<keyword evidence="2" id="KW-0472">Membrane</keyword>
<evidence type="ECO:0000256" key="1">
    <source>
        <dbReference type="SAM" id="MobiDB-lite"/>
    </source>
</evidence>
<name>A0AAN6Y6U7_9PEZI</name>
<feature type="compositionally biased region" description="Basic and acidic residues" evidence="1">
    <location>
        <begin position="18"/>
        <end position="33"/>
    </location>
</feature>
<gene>
    <name evidence="3" type="ORF">QBC37DRAFT_373916</name>
</gene>
<accession>A0AAN6Y6U7</accession>